<keyword evidence="1" id="KW-0812">Transmembrane</keyword>
<evidence type="ECO:0000256" key="2">
    <source>
        <dbReference type="SAM" id="SignalP"/>
    </source>
</evidence>
<feature type="transmembrane region" description="Helical" evidence="1">
    <location>
        <begin position="58"/>
        <end position="85"/>
    </location>
</feature>
<keyword evidence="4" id="KW-1185">Reference proteome</keyword>
<keyword evidence="2" id="KW-0732">Signal</keyword>
<keyword evidence="1" id="KW-0472">Membrane</keyword>
<gene>
    <name evidence="3" type="ORF">SPIL2461_LOCUS21380</name>
</gene>
<evidence type="ECO:0000313" key="3">
    <source>
        <dbReference type="EMBL" id="CAE7742334.1"/>
    </source>
</evidence>
<comment type="caution">
    <text evidence="3">The sequence shown here is derived from an EMBL/GenBank/DDBJ whole genome shotgun (WGS) entry which is preliminary data.</text>
</comment>
<keyword evidence="1" id="KW-1133">Transmembrane helix</keyword>
<feature type="signal peptide" evidence="2">
    <location>
        <begin position="1"/>
        <end position="22"/>
    </location>
</feature>
<dbReference type="Proteomes" id="UP000649617">
    <property type="component" value="Unassembled WGS sequence"/>
</dbReference>
<proteinExistence type="predicted"/>
<reference evidence="3" key="1">
    <citation type="submission" date="2021-02" db="EMBL/GenBank/DDBJ databases">
        <authorList>
            <person name="Dougan E. K."/>
            <person name="Rhodes N."/>
            <person name="Thang M."/>
            <person name="Chan C."/>
        </authorList>
    </citation>
    <scope>NUCLEOTIDE SEQUENCE</scope>
</reference>
<dbReference type="AlphaFoldDB" id="A0A812XR14"/>
<feature type="chain" id="PRO_5032370805" evidence="2">
    <location>
        <begin position="23"/>
        <end position="584"/>
    </location>
</feature>
<feature type="transmembrane region" description="Helical" evidence="1">
    <location>
        <begin position="420"/>
        <end position="439"/>
    </location>
</feature>
<feature type="transmembrane region" description="Helical" evidence="1">
    <location>
        <begin position="446"/>
        <end position="466"/>
    </location>
</feature>
<name>A0A812XR14_SYMPI</name>
<dbReference type="OrthoDB" id="417932at2759"/>
<organism evidence="3 4">
    <name type="scientific">Symbiodinium pilosum</name>
    <name type="common">Dinoflagellate</name>
    <dbReference type="NCBI Taxonomy" id="2952"/>
    <lineage>
        <taxon>Eukaryota</taxon>
        <taxon>Sar</taxon>
        <taxon>Alveolata</taxon>
        <taxon>Dinophyceae</taxon>
        <taxon>Suessiales</taxon>
        <taxon>Symbiodiniaceae</taxon>
        <taxon>Symbiodinium</taxon>
    </lineage>
</organism>
<feature type="transmembrane region" description="Helical" evidence="1">
    <location>
        <begin position="238"/>
        <end position="256"/>
    </location>
</feature>
<sequence>MCSHMTAAFAAIPGLLLRRCKAVKEPVKEPVKDIWNNISEHTHEVECTATLRQVQQLWMAVAFDCLAAFFTVFPILCVPAFMYLFGKYFIKTNPFKERGANKGKHLLADTSRAFDVCYLSIGWVWILLESCRFHVDLWRCWSTWEEISQKDEFTSPLIMVSYVQVSFLRNALIQLPLLFIHIFQHQRDRADVDVQEIKKKFKENLVDHDSRAREVQEVLEKMRATTETRADLRKDWRFHVIVFLWLVSAVLLVIGMGDLSFRKEHKARLVLFGDDWFWRVRSPVAAVIMAVGWFRFAMMALQVAEAYRQNVHQVLLFSVTTAATPFAPRPEMYSSRSQHRLDELLPKDVHEPDFCREGIMAAPWRVQKKRTCEDVISKVLGESGRLELRQLRDLRAWWLLRRYTEIDLANEIVEVESSGVMVACLLAVFFMLALLDAILRFNLLTWGFVLVYLASFGLWPLMWQIFEYGIEVNSISALEVRALSDANITLTLSEDKQRTSTASLRLSALQKKLEADPPAQRFFGIAVTENLRTGLFVSAFVSVFAWARGVLQEFVLNVDADTVEEALERFMENRSQLFSFSSSS</sequence>
<evidence type="ECO:0000313" key="4">
    <source>
        <dbReference type="Proteomes" id="UP000649617"/>
    </source>
</evidence>
<dbReference type="EMBL" id="CAJNIZ010046184">
    <property type="protein sequence ID" value="CAE7742334.1"/>
    <property type="molecule type" value="Genomic_DNA"/>
</dbReference>
<evidence type="ECO:0000256" key="1">
    <source>
        <dbReference type="SAM" id="Phobius"/>
    </source>
</evidence>
<accession>A0A812XR14</accession>
<feature type="transmembrane region" description="Helical" evidence="1">
    <location>
        <begin position="276"/>
        <end position="298"/>
    </location>
</feature>
<protein>
    <submittedName>
        <fullName evidence="3">Uncharacterized protein</fullName>
    </submittedName>
</protein>